<protein>
    <recommendedName>
        <fullName evidence="4">RRM domain-containing protein</fullName>
    </recommendedName>
</protein>
<evidence type="ECO:0000259" key="4">
    <source>
        <dbReference type="PROSITE" id="PS50102"/>
    </source>
</evidence>
<dbReference type="PANTHER" id="PTHR23236">
    <property type="entry name" value="EUKARYOTIC TRANSLATION INITIATION FACTOR 4B/4H"/>
    <property type="match status" value="1"/>
</dbReference>
<dbReference type="EMBL" id="HBFA01028083">
    <property type="protein sequence ID" value="CAD8678728.1"/>
    <property type="molecule type" value="Transcribed_RNA"/>
</dbReference>
<dbReference type="Gene3D" id="3.30.70.330">
    <property type="match status" value="1"/>
</dbReference>
<evidence type="ECO:0000256" key="3">
    <source>
        <dbReference type="SAM" id="MobiDB-lite"/>
    </source>
</evidence>
<dbReference type="InterPro" id="IPR012677">
    <property type="entry name" value="Nucleotide-bd_a/b_plait_sf"/>
</dbReference>
<reference evidence="5" key="1">
    <citation type="submission" date="2021-01" db="EMBL/GenBank/DDBJ databases">
        <authorList>
            <person name="Corre E."/>
            <person name="Pelletier E."/>
            <person name="Niang G."/>
            <person name="Scheremetjew M."/>
            <person name="Finn R."/>
            <person name="Kale V."/>
            <person name="Holt S."/>
            <person name="Cochrane G."/>
            <person name="Meng A."/>
            <person name="Brown T."/>
            <person name="Cohen L."/>
        </authorList>
    </citation>
    <scope>NUCLEOTIDE SEQUENCE</scope>
    <source>
        <strain evidence="5">CCMP722</strain>
    </source>
</reference>
<organism evidence="5">
    <name type="scientific">Pyramimonas obovata</name>
    <dbReference type="NCBI Taxonomy" id="1411642"/>
    <lineage>
        <taxon>Eukaryota</taxon>
        <taxon>Viridiplantae</taxon>
        <taxon>Chlorophyta</taxon>
        <taxon>Pyramimonadophyceae</taxon>
        <taxon>Pyramimonadales</taxon>
        <taxon>Pyramimonadaceae</taxon>
        <taxon>Pyramimonas</taxon>
        <taxon>Pyramimonas incertae sedis</taxon>
    </lineage>
</organism>
<name>A0A7S0RJ00_9CHLO</name>
<sequence>MEEEDEVYGGELPEELEGEFEGDVPKEEEADTQELEAIKQRMQENENELAKLRQMQSKLDKELATGGASGSEAEAVNREEADARSIYIGNVDYSTTPEELQQLFQSCGTVNRITILTDKFENPKGFAYLEFLEVDAVQTAVALNGTELHGRPLKISAKRTNVPGMKQGGRGRGRGGRGGRFGMPYGGYGMMPMMMPMMPYGGRGFGRGRGRGGRGRGYTPY</sequence>
<dbReference type="InterPro" id="IPR035979">
    <property type="entry name" value="RBD_domain_sf"/>
</dbReference>
<evidence type="ECO:0000256" key="1">
    <source>
        <dbReference type="ARBA" id="ARBA00022884"/>
    </source>
</evidence>
<dbReference type="PROSITE" id="PS50102">
    <property type="entry name" value="RRM"/>
    <property type="match status" value="1"/>
</dbReference>
<dbReference type="AlphaFoldDB" id="A0A7S0RJ00"/>
<dbReference type="InterPro" id="IPR000504">
    <property type="entry name" value="RRM_dom"/>
</dbReference>
<gene>
    <name evidence="5" type="ORF">POBO1169_LOCUS14223</name>
</gene>
<dbReference type="SMART" id="SM00360">
    <property type="entry name" value="RRM"/>
    <property type="match status" value="1"/>
</dbReference>
<dbReference type="SUPFAM" id="SSF54928">
    <property type="entry name" value="RNA-binding domain, RBD"/>
    <property type="match status" value="1"/>
</dbReference>
<dbReference type="CDD" id="cd12306">
    <property type="entry name" value="RRM_II_PABPs"/>
    <property type="match status" value="1"/>
</dbReference>
<feature type="region of interest" description="Disordered" evidence="3">
    <location>
        <begin position="1"/>
        <end position="33"/>
    </location>
</feature>
<accession>A0A7S0RJ00</accession>
<dbReference type="GO" id="GO:0008143">
    <property type="term" value="F:poly(A) binding"/>
    <property type="evidence" value="ECO:0007669"/>
    <property type="project" value="TreeGrafter"/>
</dbReference>
<proteinExistence type="predicted"/>
<keyword evidence="1 2" id="KW-0694">RNA-binding</keyword>
<evidence type="ECO:0000256" key="2">
    <source>
        <dbReference type="PROSITE-ProRule" id="PRU00176"/>
    </source>
</evidence>
<feature type="domain" description="RRM" evidence="4">
    <location>
        <begin position="84"/>
        <end position="160"/>
    </location>
</feature>
<evidence type="ECO:0000313" key="5">
    <source>
        <dbReference type="EMBL" id="CAD8678728.1"/>
    </source>
</evidence>
<dbReference type="Pfam" id="PF00076">
    <property type="entry name" value="RRM_1"/>
    <property type="match status" value="1"/>
</dbReference>
<dbReference type="PANTHER" id="PTHR23236:SF92">
    <property type="entry name" value="POLYADENYLATE-BINDING PROTEIN 1"/>
    <property type="match status" value="1"/>
</dbReference>